<dbReference type="PANTHER" id="PTHR46986:SF1">
    <property type="entry name" value="ENDORIBONUCLEASE YBEY, CHLOROPLASTIC"/>
    <property type="match status" value="1"/>
</dbReference>
<dbReference type="GO" id="GO:0004222">
    <property type="term" value="F:metalloendopeptidase activity"/>
    <property type="evidence" value="ECO:0007669"/>
    <property type="project" value="InterPro"/>
</dbReference>
<keyword evidence="2 7" id="KW-0540">Nuclease</keyword>
<proteinExistence type="inferred from homology"/>
<keyword evidence="7" id="KW-0698">rRNA processing</keyword>
<comment type="cofactor">
    <cofactor evidence="7">
        <name>Zn(2+)</name>
        <dbReference type="ChEBI" id="CHEBI:29105"/>
    </cofactor>
    <text evidence="7">Binds 1 zinc ion.</text>
</comment>
<dbReference type="AlphaFoldDB" id="E7RUK5"/>
<dbReference type="GO" id="GO:0005737">
    <property type="term" value="C:cytoplasm"/>
    <property type="evidence" value="ECO:0007669"/>
    <property type="project" value="UniProtKB-SubCell"/>
</dbReference>
<dbReference type="InterPro" id="IPR023091">
    <property type="entry name" value="MetalPrtase_cat_dom_sf_prd"/>
</dbReference>
<gene>
    <name evidence="7 9" type="primary">ybeY</name>
    <name evidence="9" type="ORF">HMPREF0551_0171</name>
</gene>
<dbReference type="PANTHER" id="PTHR46986">
    <property type="entry name" value="ENDORIBONUCLEASE YBEY, CHLOROPLASTIC"/>
    <property type="match status" value="1"/>
</dbReference>
<feature type="binding site" evidence="7">
    <location>
        <position position="150"/>
    </location>
    <ligand>
        <name>Zn(2+)</name>
        <dbReference type="ChEBI" id="CHEBI:29105"/>
        <note>catalytic</note>
    </ligand>
</feature>
<dbReference type="STRING" id="887898.HMPREF0551_0171"/>
<feature type="region of interest" description="Disordered" evidence="8">
    <location>
        <begin position="1"/>
        <end position="37"/>
    </location>
</feature>
<dbReference type="GO" id="GO:0008270">
    <property type="term" value="F:zinc ion binding"/>
    <property type="evidence" value="ECO:0007669"/>
    <property type="project" value="UniProtKB-UniRule"/>
</dbReference>
<dbReference type="HOGENOM" id="CLU_106710_0_1_4"/>
<evidence type="ECO:0000313" key="10">
    <source>
        <dbReference type="Proteomes" id="UP000011021"/>
    </source>
</evidence>
<keyword evidence="7" id="KW-0963">Cytoplasm</keyword>
<comment type="function">
    <text evidence="7">Single strand-specific metallo-endoribonuclease involved in late-stage 70S ribosome quality control and in maturation of the 3' terminus of the 16S rRNA.</text>
</comment>
<evidence type="ECO:0000256" key="4">
    <source>
        <dbReference type="ARBA" id="ARBA00022759"/>
    </source>
</evidence>
<dbReference type="Pfam" id="PF02130">
    <property type="entry name" value="YbeY"/>
    <property type="match status" value="1"/>
</dbReference>
<name>E7RUK5_9BURK</name>
<evidence type="ECO:0000256" key="3">
    <source>
        <dbReference type="ARBA" id="ARBA00022723"/>
    </source>
</evidence>
<comment type="subcellular location">
    <subcellularLocation>
        <location evidence="7">Cytoplasm</location>
    </subcellularLocation>
</comment>
<keyword evidence="7" id="KW-0690">Ribosome biogenesis</keyword>
<dbReference type="Proteomes" id="UP000011021">
    <property type="component" value="Unassembled WGS sequence"/>
</dbReference>
<dbReference type="GO" id="GO:0006364">
    <property type="term" value="P:rRNA processing"/>
    <property type="evidence" value="ECO:0007669"/>
    <property type="project" value="UniProtKB-UniRule"/>
</dbReference>
<accession>E7RUK5</accession>
<dbReference type="HAMAP" id="MF_00009">
    <property type="entry name" value="Endoribonucl_YbeY"/>
    <property type="match status" value="1"/>
</dbReference>
<evidence type="ECO:0000256" key="6">
    <source>
        <dbReference type="ARBA" id="ARBA00022833"/>
    </source>
</evidence>
<dbReference type="GO" id="GO:0004521">
    <property type="term" value="F:RNA endonuclease activity"/>
    <property type="evidence" value="ECO:0007669"/>
    <property type="project" value="UniProtKB-UniRule"/>
</dbReference>
<keyword evidence="6 7" id="KW-0862">Zinc</keyword>
<dbReference type="Gene3D" id="3.40.390.30">
    <property type="entry name" value="Metalloproteases ('zincins'), catalytic domain"/>
    <property type="match status" value="1"/>
</dbReference>
<evidence type="ECO:0000256" key="2">
    <source>
        <dbReference type="ARBA" id="ARBA00022722"/>
    </source>
</evidence>
<dbReference type="RefSeq" id="WP_005671932.1">
    <property type="nucleotide sequence ID" value="NZ_CP146288.1"/>
</dbReference>
<dbReference type="EC" id="3.1.-.-" evidence="7"/>
<dbReference type="EMBL" id="AEQP01000001">
    <property type="protein sequence ID" value="EFV95988.1"/>
    <property type="molecule type" value="Genomic_DNA"/>
</dbReference>
<dbReference type="NCBIfam" id="TIGR00043">
    <property type="entry name" value="rRNA maturation RNase YbeY"/>
    <property type="match status" value="1"/>
</dbReference>
<protein>
    <recommendedName>
        <fullName evidence="7">Endoribonuclease YbeY</fullName>
        <ecNumber evidence="7">3.1.-.-</ecNumber>
    </recommendedName>
</protein>
<evidence type="ECO:0000256" key="8">
    <source>
        <dbReference type="SAM" id="MobiDB-lite"/>
    </source>
</evidence>
<dbReference type="SUPFAM" id="SSF55486">
    <property type="entry name" value="Metalloproteases ('zincins'), catalytic domain"/>
    <property type="match status" value="1"/>
</dbReference>
<organism evidence="9 10">
    <name type="scientific">Lautropia mirabilis ATCC 51599</name>
    <dbReference type="NCBI Taxonomy" id="887898"/>
    <lineage>
        <taxon>Bacteria</taxon>
        <taxon>Pseudomonadati</taxon>
        <taxon>Pseudomonadota</taxon>
        <taxon>Betaproteobacteria</taxon>
        <taxon>Burkholderiales</taxon>
        <taxon>Burkholderiaceae</taxon>
        <taxon>Lautropia</taxon>
    </lineage>
</organism>
<feature type="binding site" evidence="7">
    <location>
        <position position="146"/>
    </location>
    <ligand>
        <name>Zn(2+)</name>
        <dbReference type="ChEBI" id="CHEBI:29105"/>
        <note>catalytic</note>
    </ligand>
</feature>
<evidence type="ECO:0000313" key="9">
    <source>
        <dbReference type="EMBL" id="EFV95988.1"/>
    </source>
</evidence>
<evidence type="ECO:0000256" key="5">
    <source>
        <dbReference type="ARBA" id="ARBA00022801"/>
    </source>
</evidence>
<reference evidence="9 10" key="1">
    <citation type="submission" date="2010-12" db="EMBL/GenBank/DDBJ databases">
        <authorList>
            <person name="Muzny D."/>
            <person name="Qin X."/>
            <person name="Deng J."/>
            <person name="Jiang H."/>
            <person name="Liu Y."/>
            <person name="Qu J."/>
            <person name="Song X.-Z."/>
            <person name="Zhang L."/>
            <person name="Thornton R."/>
            <person name="Coyle M."/>
            <person name="Francisco L."/>
            <person name="Jackson L."/>
            <person name="Javaid M."/>
            <person name="Korchina V."/>
            <person name="Kovar C."/>
            <person name="Mata R."/>
            <person name="Mathew T."/>
            <person name="Ngo R."/>
            <person name="Nguyen L."/>
            <person name="Nguyen N."/>
            <person name="Okwuonu G."/>
            <person name="Ongeri F."/>
            <person name="Pham C."/>
            <person name="Simmons D."/>
            <person name="Wilczek-Boney K."/>
            <person name="Hale W."/>
            <person name="Jakkamsetti A."/>
            <person name="Pham P."/>
            <person name="Ruth R."/>
            <person name="San Lucas F."/>
            <person name="Warren J."/>
            <person name="Zhang J."/>
            <person name="Zhao Z."/>
            <person name="Zhou C."/>
            <person name="Zhu D."/>
            <person name="Lee S."/>
            <person name="Bess C."/>
            <person name="Blankenburg K."/>
            <person name="Forbes L."/>
            <person name="Fu Q."/>
            <person name="Gubbala S."/>
            <person name="Hirani K."/>
            <person name="Jayaseelan J.C."/>
            <person name="Lara F."/>
            <person name="Munidasa M."/>
            <person name="Palculict T."/>
            <person name="Patil S."/>
            <person name="Pu L.-L."/>
            <person name="Saada N."/>
            <person name="Tang L."/>
            <person name="Weissenberger G."/>
            <person name="Zhu Y."/>
            <person name="Hemphill L."/>
            <person name="Shang Y."/>
            <person name="Youmans B."/>
            <person name="Ayvaz T."/>
            <person name="Ross M."/>
            <person name="Santibanez J."/>
            <person name="Aqrawi P."/>
            <person name="Gross S."/>
            <person name="Joshi V."/>
            <person name="Fowler G."/>
            <person name="Nazareth L."/>
            <person name="Reid J."/>
            <person name="Worley K."/>
            <person name="Petrosino J."/>
            <person name="Highlander S."/>
            <person name="Gibbs R."/>
        </authorList>
    </citation>
    <scope>NUCLEOTIDE SEQUENCE [LARGE SCALE GENOMIC DNA]</scope>
    <source>
        <strain evidence="9 10">ATCC 51599</strain>
    </source>
</reference>
<evidence type="ECO:0000256" key="1">
    <source>
        <dbReference type="ARBA" id="ARBA00010875"/>
    </source>
</evidence>
<keyword evidence="3 7" id="KW-0479">Metal-binding</keyword>
<sequence>MPDSDTPRRARRNPAVSAGTPKAAATRSGSPVADPRAPHRLSLQIQFDDTVDPAELPASRPQLRRWVQAALEADAELVLRFVGREESRQLNHQYRGKDRSTNVLTFDYAHEPVVQADIVICLPVLQDEAHTQNKPLRNHLAHLVIHGVLHAHGMDHLTDEEAAEMESREIELLHRFRIDDPYRLPDD</sequence>
<keyword evidence="10" id="KW-1185">Reference proteome</keyword>
<keyword evidence="4 7" id="KW-0255">Endonuclease</keyword>
<comment type="caution">
    <text evidence="9">The sequence shown here is derived from an EMBL/GenBank/DDBJ whole genome shotgun (WGS) entry which is preliminary data.</text>
</comment>
<comment type="similarity">
    <text evidence="1 7">Belongs to the endoribonuclease YbeY family.</text>
</comment>
<evidence type="ECO:0000256" key="7">
    <source>
        <dbReference type="HAMAP-Rule" id="MF_00009"/>
    </source>
</evidence>
<dbReference type="InterPro" id="IPR002036">
    <property type="entry name" value="YbeY"/>
</dbReference>
<feature type="binding site" evidence="7">
    <location>
        <position position="156"/>
    </location>
    <ligand>
        <name>Zn(2+)</name>
        <dbReference type="ChEBI" id="CHEBI:29105"/>
        <note>catalytic</note>
    </ligand>
</feature>
<keyword evidence="5 7" id="KW-0378">Hydrolase</keyword>
<dbReference type="eggNOG" id="COG0319">
    <property type="taxonomic scope" value="Bacteria"/>
</dbReference>